<sequence>MRRGILAITAAFAVGALGACADASADGDELVVSGSSTVYPITQTVARESGIDVDMAAEGTTDGFERFCSGQSHINNASEAIPGAGQPTDYVQMCADNGVEYIELPIALDALSVVRHIDNDFATTLTLDELREAWAPDSDVTTWSDLRPAWPDEEIEFVGRPEGSGTFEYFTHQVTGEVGAIREDYRTSDDMVELAGWVADDVDSLGFMGAGNYLEADEEVRDVITTVAVDGVEPSLRNAQDGTYEPLTRPLFIYVSTAALEEHDDAEEFVEYYLEHVYDILPRVYFYRLPAEAHDLVRDRFDQRTTGSMLGGDPYQDVDIVEALSAG</sequence>
<feature type="domain" description="PBP" evidence="3">
    <location>
        <begin position="25"/>
        <end position="274"/>
    </location>
</feature>
<comment type="caution">
    <text evidence="4">The sequence shown here is derived from an EMBL/GenBank/DDBJ whole genome shotgun (WGS) entry which is preliminary data.</text>
</comment>
<dbReference type="InterPro" id="IPR050811">
    <property type="entry name" value="Phosphate_ABC_transporter"/>
</dbReference>
<accession>A0ABW4L1A9</accession>
<dbReference type="SUPFAM" id="SSF53850">
    <property type="entry name" value="Periplasmic binding protein-like II"/>
    <property type="match status" value="1"/>
</dbReference>
<evidence type="ECO:0000256" key="1">
    <source>
        <dbReference type="ARBA" id="ARBA00022729"/>
    </source>
</evidence>
<feature type="chain" id="PRO_5045851317" evidence="2">
    <location>
        <begin position="22"/>
        <end position="327"/>
    </location>
</feature>
<dbReference type="PROSITE" id="PS51257">
    <property type="entry name" value="PROKAR_LIPOPROTEIN"/>
    <property type="match status" value="1"/>
</dbReference>
<dbReference type="PANTHER" id="PTHR30570">
    <property type="entry name" value="PERIPLASMIC PHOSPHATE BINDING COMPONENT OF PHOSPHATE ABC TRANSPORTER"/>
    <property type="match status" value="1"/>
</dbReference>
<dbReference type="Proteomes" id="UP001597277">
    <property type="component" value="Unassembled WGS sequence"/>
</dbReference>
<evidence type="ECO:0000313" key="5">
    <source>
        <dbReference type="Proteomes" id="UP001597277"/>
    </source>
</evidence>
<keyword evidence="5" id="KW-1185">Reference proteome</keyword>
<evidence type="ECO:0000259" key="3">
    <source>
        <dbReference type="Pfam" id="PF12849"/>
    </source>
</evidence>
<evidence type="ECO:0000313" key="4">
    <source>
        <dbReference type="EMBL" id="MFD1716202.1"/>
    </source>
</evidence>
<dbReference type="Pfam" id="PF12849">
    <property type="entry name" value="PBP_like_2"/>
    <property type="match status" value="1"/>
</dbReference>
<protein>
    <submittedName>
        <fullName evidence="4">PstS family phosphate ABC transporter substrate-binding protein</fullName>
    </submittedName>
</protein>
<dbReference type="PANTHER" id="PTHR30570:SF1">
    <property type="entry name" value="PHOSPHATE-BINDING PROTEIN PSTS"/>
    <property type="match status" value="1"/>
</dbReference>
<dbReference type="InterPro" id="IPR024370">
    <property type="entry name" value="PBP_domain"/>
</dbReference>
<feature type="signal peptide" evidence="2">
    <location>
        <begin position="1"/>
        <end position="21"/>
    </location>
</feature>
<dbReference type="RefSeq" id="WP_388001653.1">
    <property type="nucleotide sequence ID" value="NZ_JBHUEE010000001.1"/>
</dbReference>
<gene>
    <name evidence="4" type="ORF">ACFSE6_00005</name>
</gene>
<dbReference type="Gene3D" id="3.40.190.10">
    <property type="entry name" value="Periplasmic binding protein-like II"/>
    <property type="match status" value="2"/>
</dbReference>
<dbReference type="CDD" id="cd13654">
    <property type="entry name" value="PBP2_phosphate_like_2"/>
    <property type="match status" value="1"/>
</dbReference>
<organism evidence="4 5">
    <name type="scientific">Georgenia deserti</name>
    <dbReference type="NCBI Taxonomy" id="2093781"/>
    <lineage>
        <taxon>Bacteria</taxon>
        <taxon>Bacillati</taxon>
        <taxon>Actinomycetota</taxon>
        <taxon>Actinomycetes</taxon>
        <taxon>Micrococcales</taxon>
        <taxon>Bogoriellaceae</taxon>
        <taxon>Georgenia</taxon>
    </lineage>
</organism>
<evidence type="ECO:0000256" key="2">
    <source>
        <dbReference type="SAM" id="SignalP"/>
    </source>
</evidence>
<dbReference type="EMBL" id="JBHUEE010000001">
    <property type="protein sequence ID" value="MFD1716202.1"/>
    <property type="molecule type" value="Genomic_DNA"/>
</dbReference>
<reference evidence="5" key="1">
    <citation type="journal article" date="2019" name="Int. J. Syst. Evol. Microbiol.">
        <title>The Global Catalogue of Microorganisms (GCM) 10K type strain sequencing project: providing services to taxonomists for standard genome sequencing and annotation.</title>
        <authorList>
            <consortium name="The Broad Institute Genomics Platform"/>
            <consortium name="The Broad Institute Genome Sequencing Center for Infectious Disease"/>
            <person name="Wu L."/>
            <person name="Ma J."/>
        </authorList>
    </citation>
    <scope>NUCLEOTIDE SEQUENCE [LARGE SCALE GENOMIC DNA]</scope>
    <source>
        <strain evidence="5">JCM 17130</strain>
    </source>
</reference>
<keyword evidence="1 2" id="KW-0732">Signal</keyword>
<proteinExistence type="predicted"/>
<name>A0ABW4L1A9_9MICO</name>